<evidence type="ECO:0000313" key="2">
    <source>
        <dbReference type="EMBL" id="KAL0572315.1"/>
    </source>
</evidence>
<organism evidence="2 3">
    <name type="scientific">Marasmius crinis-equi</name>
    <dbReference type="NCBI Taxonomy" id="585013"/>
    <lineage>
        <taxon>Eukaryota</taxon>
        <taxon>Fungi</taxon>
        <taxon>Dikarya</taxon>
        <taxon>Basidiomycota</taxon>
        <taxon>Agaricomycotina</taxon>
        <taxon>Agaricomycetes</taxon>
        <taxon>Agaricomycetidae</taxon>
        <taxon>Agaricales</taxon>
        <taxon>Marasmiineae</taxon>
        <taxon>Marasmiaceae</taxon>
        <taxon>Marasmius</taxon>
    </lineage>
</organism>
<evidence type="ECO:0000313" key="3">
    <source>
        <dbReference type="Proteomes" id="UP001465976"/>
    </source>
</evidence>
<keyword evidence="1" id="KW-1133">Transmembrane helix</keyword>
<sequence length="162" mass="17984">MSKNAVTTQQPSFNVNNMDLYQDLHAHPGDEKRSQNHQLECYAGHCEANRPCHRSCHKERLRRFLVPVVATLLGIAALFALSCFFDFSEIMSMGTEGLVKRATGDTAGNGNNAFVNKKYYLIVIFIGLVIVLILGICLSVWCCKGACPALNSCFVFIDHPLM</sequence>
<dbReference type="Proteomes" id="UP001465976">
    <property type="component" value="Unassembled WGS sequence"/>
</dbReference>
<gene>
    <name evidence="2" type="ORF">V5O48_009637</name>
</gene>
<name>A0ABR3FAI0_9AGAR</name>
<keyword evidence="1" id="KW-0472">Membrane</keyword>
<reference evidence="2 3" key="1">
    <citation type="submission" date="2024-02" db="EMBL/GenBank/DDBJ databases">
        <title>A draft genome for the cacao thread blight pathogen Marasmius crinis-equi.</title>
        <authorList>
            <person name="Cohen S.P."/>
            <person name="Baruah I.K."/>
            <person name="Amoako-Attah I."/>
            <person name="Bukari Y."/>
            <person name="Meinhardt L.W."/>
            <person name="Bailey B.A."/>
        </authorList>
    </citation>
    <scope>NUCLEOTIDE SEQUENCE [LARGE SCALE GENOMIC DNA]</scope>
    <source>
        <strain evidence="2 3">GH-76</strain>
    </source>
</reference>
<comment type="caution">
    <text evidence="2">The sequence shown here is derived from an EMBL/GenBank/DDBJ whole genome shotgun (WGS) entry which is preliminary data.</text>
</comment>
<feature type="transmembrane region" description="Helical" evidence="1">
    <location>
        <begin position="64"/>
        <end position="87"/>
    </location>
</feature>
<keyword evidence="3" id="KW-1185">Reference proteome</keyword>
<evidence type="ECO:0000256" key="1">
    <source>
        <dbReference type="SAM" id="Phobius"/>
    </source>
</evidence>
<dbReference type="EMBL" id="JBAHYK010000644">
    <property type="protein sequence ID" value="KAL0572315.1"/>
    <property type="molecule type" value="Genomic_DNA"/>
</dbReference>
<protein>
    <submittedName>
        <fullName evidence="2">Uncharacterized protein</fullName>
    </submittedName>
</protein>
<accession>A0ABR3FAI0</accession>
<keyword evidence="1" id="KW-0812">Transmembrane</keyword>
<feature type="transmembrane region" description="Helical" evidence="1">
    <location>
        <begin position="119"/>
        <end position="142"/>
    </location>
</feature>
<proteinExistence type="predicted"/>